<dbReference type="Gene3D" id="3.10.105.10">
    <property type="entry name" value="Dipeptide-binding Protein, Domain 3"/>
    <property type="match status" value="1"/>
</dbReference>
<feature type="signal peptide" evidence="4">
    <location>
        <begin position="1"/>
        <end position="23"/>
    </location>
</feature>
<proteinExistence type="inferred from homology"/>
<dbReference type="GO" id="GO:1904680">
    <property type="term" value="F:peptide transmembrane transporter activity"/>
    <property type="evidence" value="ECO:0007669"/>
    <property type="project" value="TreeGrafter"/>
</dbReference>
<accession>A0AB39HT21</accession>
<dbReference type="InterPro" id="IPR039424">
    <property type="entry name" value="SBP_5"/>
</dbReference>
<dbReference type="Gene3D" id="3.90.76.10">
    <property type="entry name" value="Dipeptide-binding Protein, Domain 1"/>
    <property type="match status" value="1"/>
</dbReference>
<name>A0AB39HT21_9BACI</name>
<evidence type="ECO:0000259" key="5">
    <source>
        <dbReference type="Pfam" id="PF00496"/>
    </source>
</evidence>
<dbReference type="GO" id="GO:0015833">
    <property type="term" value="P:peptide transport"/>
    <property type="evidence" value="ECO:0007669"/>
    <property type="project" value="TreeGrafter"/>
</dbReference>
<dbReference type="PANTHER" id="PTHR30290:SF38">
    <property type="entry name" value="D,D-DIPEPTIDE-BINDING PERIPLASMIC PROTEIN DDPA-RELATED"/>
    <property type="match status" value="1"/>
</dbReference>
<dbReference type="InterPro" id="IPR023765">
    <property type="entry name" value="SBP_5_CS"/>
</dbReference>
<dbReference type="RefSeq" id="WP_368653840.1">
    <property type="nucleotide sequence ID" value="NZ_CP162599.1"/>
</dbReference>
<reference evidence="6" key="1">
    <citation type="submission" date="2024-07" db="EMBL/GenBank/DDBJ databases">
        <title>Halotolerant mesophilic bacterium Ornithinibacillus sp. 4-3, sp. nov., isolated from soil.</title>
        <authorList>
            <person name="Sidarenka A.V."/>
            <person name="Guliayeva D.E."/>
            <person name="Leanovich S.I."/>
            <person name="Hileuskaya K.S."/>
            <person name="Akhremchuk A.E."/>
            <person name="Sikolenko M.A."/>
            <person name="Valentovich L.N."/>
        </authorList>
    </citation>
    <scope>NUCLEOTIDE SEQUENCE</scope>
    <source>
        <strain evidence="6">4-3</strain>
    </source>
</reference>
<dbReference type="AlphaFoldDB" id="A0AB39HT21"/>
<dbReference type="PROSITE" id="PS51257">
    <property type="entry name" value="PROKAR_LIPOPROTEIN"/>
    <property type="match status" value="1"/>
</dbReference>
<protein>
    <submittedName>
        <fullName evidence="6">ABC transporter substrate-binding protein</fullName>
    </submittedName>
</protein>
<keyword evidence="3 4" id="KW-0732">Signal</keyword>
<feature type="chain" id="PRO_5044254300" evidence="4">
    <location>
        <begin position="24"/>
        <end position="519"/>
    </location>
</feature>
<evidence type="ECO:0000256" key="3">
    <source>
        <dbReference type="ARBA" id="ARBA00022729"/>
    </source>
</evidence>
<evidence type="ECO:0000313" key="6">
    <source>
        <dbReference type="EMBL" id="XDK33156.1"/>
    </source>
</evidence>
<dbReference type="GO" id="GO:0042597">
    <property type="term" value="C:periplasmic space"/>
    <property type="evidence" value="ECO:0007669"/>
    <property type="project" value="UniProtKB-ARBA"/>
</dbReference>
<dbReference type="InterPro" id="IPR030678">
    <property type="entry name" value="Peptide/Ni-bd"/>
</dbReference>
<comment type="similarity">
    <text evidence="2">Belongs to the bacterial solute-binding protein 5 family.</text>
</comment>
<comment type="subcellular location">
    <subcellularLocation>
        <location evidence="1">Cell membrane</location>
        <topology evidence="1">Lipid-anchor</topology>
    </subcellularLocation>
</comment>
<dbReference type="PROSITE" id="PS01040">
    <property type="entry name" value="SBP_BACTERIAL_5"/>
    <property type="match status" value="1"/>
</dbReference>
<dbReference type="Pfam" id="PF00496">
    <property type="entry name" value="SBP_bac_5"/>
    <property type="match status" value="1"/>
</dbReference>
<evidence type="ECO:0000256" key="4">
    <source>
        <dbReference type="SAM" id="SignalP"/>
    </source>
</evidence>
<organism evidence="6">
    <name type="scientific">Ornithinibacillus sp. 4-3</name>
    <dbReference type="NCBI Taxonomy" id="3231488"/>
    <lineage>
        <taxon>Bacteria</taxon>
        <taxon>Bacillati</taxon>
        <taxon>Bacillota</taxon>
        <taxon>Bacilli</taxon>
        <taxon>Bacillales</taxon>
        <taxon>Bacillaceae</taxon>
        <taxon>Ornithinibacillus</taxon>
    </lineage>
</organism>
<sequence>MQNKTMFLLMLVITFIISGCSQTENQATNKQNNEQNLNVAFSGQPPSLDPHITTATEALEIARNIFETLVTLNENYEPVPMLAESVESSEDGKVYTFHLREGVNFHNGEEMTSEDVVASMNRWLEKASVAITFLPGATFEAEGLHTVVLKLEEPATDVLDIMAGRSQFPAIMPKDIIDSAPAEGVSEIVGTGPFELKEWKQDQHIHLKKFDNYSMLDEEPSGLAGRKEVFFDNVYFKVVSDSSTRLAGLETGEYDVAIQIPHNNFEKVNNLPNVNVYLDYSGTNNVYYNRKEGPMANEKMRQAVNIALDLDEIMLAAFADEELYEVDHNYMKPDQTNWNGESGKESFNQKDTERAKELLKEAEYNGEELILLTSRTYDYQYNSSVVLKEQLEQIGVNIKLEDYDWTGYQDRRNDLSKWDLVSVGGQGLLTTPSQLLALDSAFASGSDHPKITELLKLIRTAETQDKAREHWDELQGFLWNEYVPITIYGHQNSIVGTTSKLEDLSVLQGPIFWNTRMAE</sequence>
<feature type="domain" description="Solute-binding protein family 5" evidence="5">
    <location>
        <begin position="77"/>
        <end position="436"/>
    </location>
</feature>
<evidence type="ECO:0000256" key="2">
    <source>
        <dbReference type="ARBA" id="ARBA00005695"/>
    </source>
</evidence>
<dbReference type="PIRSF" id="PIRSF002741">
    <property type="entry name" value="MppA"/>
    <property type="match status" value="1"/>
</dbReference>
<dbReference type="CDD" id="cd08502">
    <property type="entry name" value="PBP2_NikA_DppA_OppA_like_16"/>
    <property type="match status" value="1"/>
</dbReference>
<dbReference type="Gene3D" id="3.40.190.10">
    <property type="entry name" value="Periplasmic binding protein-like II"/>
    <property type="match status" value="1"/>
</dbReference>
<dbReference type="GO" id="GO:0043190">
    <property type="term" value="C:ATP-binding cassette (ABC) transporter complex"/>
    <property type="evidence" value="ECO:0007669"/>
    <property type="project" value="InterPro"/>
</dbReference>
<dbReference type="InterPro" id="IPR000914">
    <property type="entry name" value="SBP_5_dom"/>
</dbReference>
<gene>
    <name evidence="6" type="ORF">AB4Y30_01965</name>
</gene>
<dbReference type="PANTHER" id="PTHR30290">
    <property type="entry name" value="PERIPLASMIC BINDING COMPONENT OF ABC TRANSPORTER"/>
    <property type="match status" value="1"/>
</dbReference>
<dbReference type="SUPFAM" id="SSF53850">
    <property type="entry name" value="Periplasmic binding protein-like II"/>
    <property type="match status" value="1"/>
</dbReference>
<evidence type="ECO:0000256" key="1">
    <source>
        <dbReference type="ARBA" id="ARBA00004193"/>
    </source>
</evidence>
<dbReference type="EMBL" id="CP162599">
    <property type="protein sequence ID" value="XDK33156.1"/>
    <property type="molecule type" value="Genomic_DNA"/>
</dbReference>